<dbReference type="Pfam" id="PF13274">
    <property type="entry name" value="SocA_Panacea"/>
    <property type="match status" value="1"/>
</dbReference>
<name>A0A8J8K6T5_9FLAO</name>
<dbReference type="Proteomes" id="UP000610746">
    <property type="component" value="Unassembled WGS sequence"/>
</dbReference>
<evidence type="ECO:0000313" key="3">
    <source>
        <dbReference type="Proteomes" id="UP000610746"/>
    </source>
</evidence>
<proteinExistence type="predicted"/>
<dbReference type="CDD" id="cd00093">
    <property type="entry name" value="HTH_XRE"/>
    <property type="match status" value="1"/>
</dbReference>
<dbReference type="PROSITE" id="PS50943">
    <property type="entry name" value="HTH_CROC1"/>
    <property type="match status" value="1"/>
</dbReference>
<feature type="domain" description="HTH cro/C1-type" evidence="1">
    <location>
        <begin position="71"/>
        <end position="122"/>
    </location>
</feature>
<keyword evidence="3" id="KW-1185">Reference proteome</keyword>
<sequence>MKSPYTGKDMKLKKEIRTVSFRKQEIEYTNLNYFCEESKEIFVTTELDELNLKIIQNKYREMNSIPFPEEIIKLRKKYGLSAAKMGELFGFGPNQYALYESGEIPSLSNSKSISLALIPTIFKTMIVDSHGVLKDKDYKAILHKINNEILDGFDSSIQNYLLGDHDPDAFTGYKSPDYDKLANMVVYFAQHLKPQKTVLNKLLFYSDFGHYKNHASSITGCRYAAIARGPVPDKFRSLFEKMENDFFIDIKYVEYPNGMVGEKFLTNENCTFKNDLFNATEMNMMEKVKNCFKGKTTKDVVDISHEESAWLDNQENKSLIDYNYAFDLNMF</sequence>
<dbReference type="InterPro" id="IPR001387">
    <property type="entry name" value="Cro/C1-type_HTH"/>
</dbReference>
<evidence type="ECO:0000313" key="2">
    <source>
        <dbReference type="EMBL" id="NRS94095.1"/>
    </source>
</evidence>
<organism evidence="2 3">
    <name type="scientific">Frigoriflavimonas asaccharolytica</name>
    <dbReference type="NCBI Taxonomy" id="2735899"/>
    <lineage>
        <taxon>Bacteria</taxon>
        <taxon>Pseudomonadati</taxon>
        <taxon>Bacteroidota</taxon>
        <taxon>Flavobacteriia</taxon>
        <taxon>Flavobacteriales</taxon>
        <taxon>Weeksellaceae</taxon>
        <taxon>Frigoriflavimonas</taxon>
    </lineage>
</organism>
<dbReference type="AlphaFoldDB" id="A0A8J8K6T5"/>
<dbReference type="InterPro" id="IPR010982">
    <property type="entry name" value="Lambda_DNA-bd_dom_sf"/>
</dbReference>
<dbReference type="SUPFAM" id="SSF47413">
    <property type="entry name" value="lambda repressor-like DNA-binding domains"/>
    <property type="match status" value="1"/>
</dbReference>
<dbReference type="Gene3D" id="1.10.260.40">
    <property type="entry name" value="lambda repressor-like DNA-binding domains"/>
    <property type="match status" value="1"/>
</dbReference>
<evidence type="ECO:0000259" key="1">
    <source>
        <dbReference type="PROSITE" id="PS50943"/>
    </source>
</evidence>
<reference evidence="2" key="1">
    <citation type="submission" date="2020-05" db="EMBL/GenBank/DDBJ databases">
        <title>Genomic Encyclopedia of Type Strains, Phase IV (KMG-V): Genome sequencing to study the core and pangenomes of soil and plant-associated prokaryotes.</title>
        <authorList>
            <person name="Whitman W."/>
        </authorList>
    </citation>
    <scope>NUCLEOTIDE SEQUENCE</scope>
    <source>
        <strain evidence="2">16F</strain>
    </source>
</reference>
<protein>
    <submittedName>
        <fullName evidence="2">Transcriptional regulator with XRE-family HTH domain</fullName>
    </submittedName>
</protein>
<dbReference type="RefSeq" id="WP_173780625.1">
    <property type="nucleotide sequence ID" value="NZ_JABSNO010000044.1"/>
</dbReference>
<dbReference type="InterPro" id="IPR025272">
    <property type="entry name" value="SocA_Panacea"/>
</dbReference>
<accession>A0A8J8K6T5</accession>
<dbReference type="EMBL" id="JABSNO010000044">
    <property type="protein sequence ID" value="NRS94095.1"/>
    <property type="molecule type" value="Genomic_DNA"/>
</dbReference>
<gene>
    <name evidence="2" type="ORF">HNQ03_003195</name>
</gene>
<dbReference type="GO" id="GO:0003677">
    <property type="term" value="F:DNA binding"/>
    <property type="evidence" value="ECO:0007669"/>
    <property type="project" value="InterPro"/>
</dbReference>
<comment type="caution">
    <text evidence="2">The sequence shown here is derived from an EMBL/GenBank/DDBJ whole genome shotgun (WGS) entry which is preliminary data.</text>
</comment>